<comment type="caution">
    <text evidence="1">The sequence shown here is derived from an EMBL/GenBank/DDBJ whole genome shotgun (WGS) entry which is preliminary data.</text>
</comment>
<dbReference type="AlphaFoldDB" id="A0AAE1B301"/>
<organism evidence="1 2">
    <name type="scientific">Elysia crispata</name>
    <name type="common">lettuce slug</name>
    <dbReference type="NCBI Taxonomy" id="231223"/>
    <lineage>
        <taxon>Eukaryota</taxon>
        <taxon>Metazoa</taxon>
        <taxon>Spiralia</taxon>
        <taxon>Lophotrochozoa</taxon>
        <taxon>Mollusca</taxon>
        <taxon>Gastropoda</taxon>
        <taxon>Heterobranchia</taxon>
        <taxon>Euthyneura</taxon>
        <taxon>Panpulmonata</taxon>
        <taxon>Sacoglossa</taxon>
        <taxon>Placobranchoidea</taxon>
        <taxon>Plakobranchidae</taxon>
        <taxon>Elysia</taxon>
    </lineage>
</organism>
<dbReference type="Proteomes" id="UP001283361">
    <property type="component" value="Unassembled WGS sequence"/>
</dbReference>
<reference evidence="1" key="1">
    <citation type="journal article" date="2023" name="G3 (Bethesda)">
        <title>A reference genome for the long-term kleptoplast-retaining sea slug Elysia crispata morphotype clarki.</title>
        <authorList>
            <person name="Eastman K.E."/>
            <person name="Pendleton A.L."/>
            <person name="Shaikh M.A."/>
            <person name="Suttiyut T."/>
            <person name="Ogas R."/>
            <person name="Tomko P."/>
            <person name="Gavelis G."/>
            <person name="Widhalm J.R."/>
            <person name="Wisecaver J.H."/>
        </authorList>
    </citation>
    <scope>NUCLEOTIDE SEQUENCE</scope>
    <source>
        <strain evidence="1">ECLA1</strain>
    </source>
</reference>
<evidence type="ECO:0000313" key="2">
    <source>
        <dbReference type="Proteomes" id="UP001283361"/>
    </source>
</evidence>
<evidence type="ECO:0000313" key="1">
    <source>
        <dbReference type="EMBL" id="KAK3798618.1"/>
    </source>
</evidence>
<gene>
    <name evidence="1" type="ORF">RRG08_005029</name>
</gene>
<dbReference type="EMBL" id="JAWDGP010000657">
    <property type="protein sequence ID" value="KAK3798618.1"/>
    <property type="molecule type" value="Genomic_DNA"/>
</dbReference>
<accession>A0AAE1B301</accession>
<name>A0AAE1B301_9GAST</name>
<protein>
    <submittedName>
        <fullName evidence="1">Uncharacterized protein</fullName>
    </submittedName>
</protein>
<keyword evidence="2" id="KW-1185">Reference proteome</keyword>
<proteinExistence type="predicted"/>
<sequence length="68" mass="7416">MVGAIMPGTVATVFVIPSNNLIPIIKRMTYLGREGTSYGWRNHARDCGHSVCDTQQQTTATSFQSSNV</sequence>